<dbReference type="EMBL" id="RQEY01000012">
    <property type="protein sequence ID" value="TGK41168.1"/>
    <property type="molecule type" value="Genomic_DNA"/>
</dbReference>
<reference evidence="1" key="1">
    <citation type="journal article" date="2019" name="PLoS Negl. Trop. Dis.">
        <title>Revisiting the worldwide diversity of Leptospira species in the environment.</title>
        <authorList>
            <person name="Vincent A.T."/>
            <person name="Schiettekatte O."/>
            <person name="Bourhy P."/>
            <person name="Veyrier F.J."/>
            <person name="Picardeau M."/>
        </authorList>
    </citation>
    <scope>NUCLEOTIDE SEQUENCE [LARGE SCALE GENOMIC DNA]</scope>
    <source>
        <strain evidence="1">201800301</strain>
    </source>
</reference>
<evidence type="ECO:0000313" key="1">
    <source>
        <dbReference type="EMBL" id="TGK41168.1"/>
    </source>
</evidence>
<dbReference type="AlphaFoldDB" id="A0A4R9H6H5"/>
<dbReference type="RefSeq" id="WP_135773420.1">
    <property type="nucleotide sequence ID" value="NZ_RQEY01000012.1"/>
</dbReference>
<proteinExistence type="predicted"/>
<organism evidence="1 2">
    <name type="scientific">Leptospira andrefontaineae</name>
    <dbReference type="NCBI Taxonomy" id="2484976"/>
    <lineage>
        <taxon>Bacteria</taxon>
        <taxon>Pseudomonadati</taxon>
        <taxon>Spirochaetota</taxon>
        <taxon>Spirochaetia</taxon>
        <taxon>Leptospirales</taxon>
        <taxon>Leptospiraceae</taxon>
        <taxon>Leptospira</taxon>
    </lineage>
</organism>
<accession>A0A4R9H6H5</accession>
<protein>
    <submittedName>
        <fullName evidence="1">Uncharacterized protein</fullName>
    </submittedName>
</protein>
<sequence>MNNKLAIALLIFFISFSINSWPKVNLSNTTDNPKWDLAGQPCTVLVFDFLKKKFEIIDGCSDVVILISGSFKTIKEEVFLTEMELIQNQDLDVKTKFIYEHLNDKKCRIYQIDKIYNMYCGKIVFKNRKAFLD</sequence>
<name>A0A4R9H6H5_9LEPT</name>
<dbReference type="Proteomes" id="UP000298097">
    <property type="component" value="Unassembled WGS sequence"/>
</dbReference>
<keyword evidence="2" id="KW-1185">Reference proteome</keyword>
<gene>
    <name evidence="1" type="ORF">EHO65_06975</name>
</gene>
<evidence type="ECO:0000313" key="2">
    <source>
        <dbReference type="Proteomes" id="UP000298097"/>
    </source>
</evidence>
<comment type="caution">
    <text evidence="1">The sequence shown here is derived from an EMBL/GenBank/DDBJ whole genome shotgun (WGS) entry which is preliminary data.</text>
</comment>